<dbReference type="NCBIfam" id="TIGR00093">
    <property type="entry name" value="pseudouridine synthase"/>
    <property type="match status" value="1"/>
</dbReference>
<keyword evidence="9" id="KW-1185">Reference proteome</keyword>
<dbReference type="SUPFAM" id="SSF55120">
    <property type="entry name" value="Pseudouridine synthase"/>
    <property type="match status" value="1"/>
</dbReference>
<dbReference type="PROSITE" id="PS01149">
    <property type="entry name" value="PSI_RSU"/>
    <property type="match status" value="1"/>
</dbReference>
<sequence length="230" mass="25146">MRLVRLIANLGYGSQKDVRGMIRDGRITHTDGRALAADDRVDPGEIRVDDEKLDPPAGLVIMLNKPAGYTCSTTDPGRVVYELLPPRFGRRNPVLAPVGRLDRDTTGLLLLTDDGPLLHRITSPRHHVAKAYEVTLARPLEGGEADTFASGSLMLRSEKTPLAPAELVVIDPLHARLTVHEGRYHQVKRMFAALGNHVESLHRCGVGGLTLGDLPEGQWRAVTPEELALL</sequence>
<dbReference type="Gene3D" id="3.30.70.1560">
    <property type="entry name" value="Alpha-L RNA-binding motif"/>
    <property type="match status" value="1"/>
</dbReference>
<protein>
    <recommendedName>
        <fullName evidence="6">Pseudouridine synthase</fullName>
        <ecNumber evidence="6">5.4.99.-</ecNumber>
    </recommendedName>
</protein>
<dbReference type="EMBL" id="JAGTUF010000004">
    <property type="protein sequence ID" value="MBR9971478.1"/>
    <property type="molecule type" value="Genomic_DNA"/>
</dbReference>
<evidence type="ECO:0000256" key="6">
    <source>
        <dbReference type="RuleBase" id="RU003887"/>
    </source>
</evidence>
<dbReference type="Proteomes" id="UP000680714">
    <property type="component" value="Unassembled WGS sequence"/>
</dbReference>
<dbReference type="PANTHER" id="PTHR47683:SF4">
    <property type="entry name" value="PSEUDOURIDINE SYNTHASE"/>
    <property type="match status" value="1"/>
</dbReference>
<evidence type="ECO:0000256" key="2">
    <source>
        <dbReference type="ARBA" id="ARBA00022884"/>
    </source>
</evidence>
<name>A0ABS5ICR8_9PROT</name>
<feature type="domain" description="Pseudouridine synthase RsuA/RluA-like" evidence="7">
    <location>
        <begin position="60"/>
        <end position="193"/>
    </location>
</feature>
<comment type="function">
    <text evidence="5">Responsible for synthesis of pseudouridine from uracil-516 in 16S ribosomal RNA.</text>
</comment>
<dbReference type="InterPro" id="IPR042092">
    <property type="entry name" value="PsdUridine_s_RsuA/RluB/E/F_cat"/>
</dbReference>
<comment type="caution">
    <text evidence="8">The sequence shown here is derived from an EMBL/GenBank/DDBJ whole genome shotgun (WGS) entry which is preliminary data.</text>
</comment>
<dbReference type="Pfam" id="PF00849">
    <property type="entry name" value="PseudoU_synth_2"/>
    <property type="match status" value="1"/>
</dbReference>
<evidence type="ECO:0000313" key="8">
    <source>
        <dbReference type="EMBL" id="MBR9971478.1"/>
    </source>
</evidence>
<dbReference type="InterPro" id="IPR018496">
    <property type="entry name" value="PsdUridine_synth_RsuA/RluB_CS"/>
</dbReference>
<keyword evidence="2" id="KW-0694">RNA-binding</keyword>
<evidence type="ECO:0000256" key="1">
    <source>
        <dbReference type="ARBA" id="ARBA00008348"/>
    </source>
</evidence>
<gene>
    <name evidence="8" type="ORF">KEC16_07115</name>
</gene>
<organism evidence="8 9">
    <name type="scientific">Magnetospirillum sulfuroxidans</name>
    <dbReference type="NCBI Taxonomy" id="611300"/>
    <lineage>
        <taxon>Bacteria</taxon>
        <taxon>Pseudomonadati</taxon>
        <taxon>Pseudomonadota</taxon>
        <taxon>Alphaproteobacteria</taxon>
        <taxon>Rhodospirillales</taxon>
        <taxon>Rhodospirillaceae</taxon>
        <taxon>Magnetospirillum</taxon>
    </lineage>
</organism>
<proteinExistence type="inferred from homology"/>
<comment type="catalytic activity">
    <reaction evidence="4">
        <text>uridine(516) in 16S rRNA = pseudouridine(516) in 16S rRNA</text>
        <dbReference type="Rhea" id="RHEA:38867"/>
        <dbReference type="Rhea" id="RHEA-COMP:10089"/>
        <dbReference type="Rhea" id="RHEA-COMP:10090"/>
        <dbReference type="ChEBI" id="CHEBI:65314"/>
        <dbReference type="ChEBI" id="CHEBI:65315"/>
        <dbReference type="EC" id="5.4.99.19"/>
    </reaction>
</comment>
<reference evidence="8 9" key="1">
    <citation type="submission" date="2021-04" db="EMBL/GenBank/DDBJ databases">
        <title>Magnetospirillum sulfuroxidans sp. nov., a facultative chemolithoautotrophic sulfur-oxidizing alphaproteobacterium isolated from freshwater sediment and proposals for Paramagetospirillum gen. nov., and Magnetospirillaceae fam. nov.</title>
        <authorList>
            <person name="Koziaeva V."/>
            <person name="Geelhoed J.S."/>
            <person name="Sorokin D.Y."/>
            <person name="Grouzdev D.S."/>
        </authorList>
    </citation>
    <scope>NUCLEOTIDE SEQUENCE [LARGE SCALE GENOMIC DNA]</scope>
    <source>
        <strain evidence="8 9">J10</strain>
    </source>
</reference>
<dbReference type="InterPro" id="IPR020103">
    <property type="entry name" value="PsdUridine_synth_cat_dom_sf"/>
</dbReference>
<dbReference type="EC" id="5.4.99.-" evidence="6"/>
<evidence type="ECO:0000256" key="5">
    <source>
        <dbReference type="ARBA" id="ARBA00037590"/>
    </source>
</evidence>
<evidence type="ECO:0000256" key="4">
    <source>
        <dbReference type="ARBA" id="ARBA00036749"/>
    </source>
</evidence>
<dbReference type="InterPro" id="IPR036986">
    <property type="entry name" value="S4_RNA-bd_sf"/>
</dbReference>
<dbReference type="InterPro" id="IPR050343">
    <property type="entry name" value="RsuA_PseudoU_synthase"/>
</dbReference>
<evidence type="ECO:0000256" key="3">
    <source>
        <dbReference type="ARBA" id="ARBA00023235"/>
    </source>
</evidence>
<dbReference type="InterPro" id="IPR020094">
    <property type="entry name" value="TruA/RsuA/RluB/E/F_N"/>
</dbReference>
<dbReference type="CDD" id="cd02553">
    <property type="entry name" value="PseudoU_synth_RsuA"/>
    <property type="match status" value="1"/>
</dbReference>
<comment type="similarity">
    <text evidence="1 6">Belongs to the pseudouridine synthase RsuA family.</text>
</comment>
<dbReference type="RefSeq" id="WP_211547277.1">
    <property type="nucleotide sequence ID" value="NZ_JAGTUF010000004.1"/>
</dbReference>
<dbReference type="InterPro" id="IPR006145">
    <property type="entry name" value="PsdUridine_synth_RsuA/RluA"/>
</dbReference>
<keyword evidence="3 6" id="KW-0413">Isomerase</keyword>
<dbReference type="Gene3D" id="3.10.290.10">
    <property type="entry name" value="RNA-binding S4 domain"/>
    <property type="match status" value="1"/>
</dbReference>
<evidence type="ECO:0000259" key="7">
    <source>
        <dbReference type="Pfam" id="PF00849"/>
    </source>
</evidence>
<accession>A0ABS5ICR8</accession>
<dbReference type="PANTHER" id="PTHR47683">
    <property type="entry name" value="PSEUDOURIDINE SYNTHASE FAMILY PROTEIN-RELATED"/>
    <property type="match status" value="1"/>
</dbReference>
<dbReference type="InterPro" id="IPR000748">
    <property type="entry name" value="PsdUridine_synth_RsuA/RluB/E/F"/>
</dbReference>
<evidence type="ECO:0000313" key="9">
    <source>
        <dbReference type="Proteomes" id="UP000680714"/>
    </source>
</evidence>
<dbReference type="Gene3D" id="3.30.70.580">
    <property type="entry name" value="Pseudouridine synthase I, catalytic domain, N-terminal subdomain"/>
    <property type="match status" value="1"/>
</dbReference>